<proteinExistence type="predicted"/>
<keyword evidence="3" id="KW-1185">Reference proteome</keyword>
<dbReference type="Proteomes" id="UP000283269">
    <property type="component" value="Unassembled WGS sequence"/>
</dbReference>
<feature type="transmembrane region" description="Helical" evidence="1">
    <location>
        <begin position="28"/>
        <end position="47"/>
    </location>
</feature>
<name>A0A409X9T1_PSICY</name>
<protein>
    <submittedName>
        <fullName evidence="2">Uncharacterized protein</fullName>
    </submittedName>
</protein>
<feature type="transmembrane region" description="Helical" evidence="1">
    <location>
        <begin position="54"/>
        <end position="81"/>
    </location>
</feature>
<dbReference type="EMBL" id="NHYD01002268">
    <property type="protein sequence ID" value="PPQ87526.1"/>
    <property type="molecule type" value="Genomic_DNA"/>
</dbReference>
<evidence type="ECO:0000313" key="2">
    <source>
        <dbReference type="EMBL" id="PPQ87526.1"/>
    </source>
</evidence>
<dbReference type="AlphaFoldDB" id="A0A409X9T1"/>
<keyword evidence="1" id="KW-0472">Membrane</keyword>
<organism evidence="2 3">
    <name type="scientific">Psilocybe cyanescens</name>
    <dbReference type="NCBI Taxonomy" id="93625"/>
    <lineage>
        <taxon>Eukaryota</taxon>
        <taxon>Fungi</taxon>
        <taxon>Dikarya</taxon>
        <taxon>Basidiomycota</taxon>
        <taxon>Agaricomycotina</taxon>
        <taxon>Agaricomycetes</taxon>
        <taxon>Agaricomycetidae</taxon>
        <taxon>Agaricales</taxon>
        <taxon>Agaricineae</taxon>
        <taxon>Strophariaceae</taxon>
        <taxon>Psilocybe</taxon>
    </lineage>
</organism>
<comment type="caution">
    <text evidence="2">The sequence shown here is derived from an EMBL/GenBank/DDBJ whole genome shotgun (WGS) entry which is preliminary data.</text>
</comment>
<dbReference type="InParanoid" id="A0A409X9T1"/>
<reference evidence="2 3" key="1">
    <citation type="journal article" date="2018" name="Evol. Lett.">
        <title>Horizontal gene cluster transfer increased hallucinogenic mushroom diversity.</title>
        <authorList>
            <person name="Reynolds H.T."/>
            <person name="Vijayakumar V."/>
            <person name="Gluck-Thaler E."/>
            <person name="Korotkin H.B."/>
            <person name="Matheny P.B."/>
            <person name="Slot J.C."/>
        </authorList>
    </citation>
    <scope>NUCLEOTIDE SEQUENCE [LARGE SCALE GENOMIC DNA]</scope>
    <source>
        <strain evidence="2 3">2631</strain>
    </source>
</reference>
<accession>A0A409X9T1</accession>
<keyword evidence="1" id="KW-0812">Transmembrane</keyword>
<keyword evidence="1" id="KW-1133">Transmembrane helix</keyword>
<gene>
    <name evidence="2" type="ORF">CVT25_008531</name>
</gene>
<sequence length="83" mass="8185">MILMLVLQLAQDITNTLGNAQTAVPGLAGIIAGFGLDAALNQILVGLEILLAGVLNLVAGLLVDVAGILSGLALGLVLATLGL</sequence>
<evidence type="ECO:0000256" key="1">
    <source>
        <dbReference type="SAM" id="Phobius"/>
    </source>
</evidence>
<dbReference type="OrthoDB" id="2575973at2759"/>
<evidence type="ECO:0000313" key="3">
    <source>
        <dbReference type="Proteomes" id="UP000283269"/>
    </source>
</evidence>